<dbReference type="PROSITE" id="PS51186">
    <property type="entry name" value="GNAT"/>
    <property type="match status" value="1"/>
</dbReference>
<protein>
    <submittedName>
        <fullName evidence="2">Protein N-acetyltransferase, RimJ/RimL family</fullName>
    </submittedName>
</protein>
<dbReference type="SUPFAM" id="SSF55729">
    <property type="entry name" value="Acyl-CoA N-acyltransferases (Nat)"/>
    <property type="match status" value="1"/>
</dbReference>
<dbReference type="OrthoDB" id="9811523at2"/>
<evidence type="ECO:0000313" key="3">
    <source>
        <dbReference type="Proteomes" id="UP000184782"/>
    </source>
</evidence>
<organism evidence="2 3">
    <name type="scientific">Chryseobacterium scophthalmum</name>
    <dbReference type="NCBI Taxonomy" id="59733"/>
    <lineage>
        <taxon>Bacteria</taxon>
        <taxon>Pseudomonadati</taxon>
        <taxon>Bacteroidota</taxon>
        <taxon>Flavobacteriia</taxon>
        <taxon>Flavobacteriales</taxon>
        <taxon>Weeksellaceae</taxon>
        <taxon>Chryseobacterium group</taxon>
        <taxon>Chryseobacterium</taxon>
    </lineage>
</organism>
<reference evidence="3" key="1">
    <citation type="submission" date="2016-12" db="EMBL/GenBank/DDBJ databases">
        <authorList>
            <person name="Varghese N."/>
            <person name="Submissions S."/>
        </authorList>
    </citation>
    <scope>NUCLEOTIDE SEQUENCE [LARGE SCALE GENOMIC DNA]</scope>
    <source>
        <strain evidence="3">DSM 16779</strain>
    </source>
</reference>
<keyword evidence="3" id="KW-1185">Reference proteome</keyword>
<name>A0A1N6HLE9_9FLAO</name>
<dbReference type="EMBL" id="FSRQ01000002">
    <property type="protein sequence ID" value="SIO20577.1"/>
    <property type="molecule type" value="Genomic_DNA"/>
</dbReference>
<proteinExistence type="predicted"/>
<dbReference type="Proteomes" id="UP000184782">
    <property type="component" value="Unassembled WGS sequence"/>
</dbReference>
<dbReference type="InterPro" id="IPR016181">
    <property type="entry name" value="Acyl_CoA_acyltransferase"/>
</dbReference>
<feature type="domain" description="N-acetyltransferase" evidence="1">
    <location>
        <begin position="32"/>
        <end position="170"/>
    </location>
</feature>
<dbReference type="InterPro" id="IPR051531">
    <property type="entry name" value="N-acetyltransferase"/>
</dbReference>
<dbReference type="AlphaFoldDB" id="A0A1N6HLE9"/>
<dbReference type="RefSeq" id="WP_074230754.1">
    <property type="nucleotide sequence ID" value="NZ_FSRQ01000002.1"/>
</dbReference>
<dbReference type="GO" id="GO:0008999">
    <property type="term" value="F:protein-N-terminal-alanine acetyltransferase activity"/>
    <property type="evidence" value="ECO:0007669"/>
    <property type="project" value="TreeGrafter"/>
</dbReference>
<keyword evidence="2" id="KW-0808">Transferase</keyword>
<dbReference type="InterPro" id="IPR000182">
    <property type="entry name" value="GNAT_dom"/>
</dbReference>
<evidence type="ECO:0000313" key="2">
    <source>
        <dbReference type="EMBL" id="SIO20577.1"/>
    </source>
</evidence>
<dbReference type="GO" id="GO:0005737">
    <property type="term" value="C:cytoplasm"/>
    <property type="evidence" value="ECO:0007669"/>
    <property type="project" value="TreeGrafter"/>
</dbReference>
<dbReference type="STRING" id="59733.SAMN05421769_2636"/>
<dbReference type="Pfam" id="PF13302">
    <property type="entry name" value="Acetyltransf_3"/>
    <property type="match status" value="1"/>
</dbReference>
<evidence type="ECO:0000259" key="1">
    <source>
        <dbReference type="PROSITE" id="PS51186"/>
    </source>
</evidence>
<gene>
    <name evidence="2" type="ORF">SAMN05421769_2636</name>
</gene>
<dbReference type="Gene3D" id="3.40.630.30">
    <property type="match status" value="1"/>
</dbReference>
<dbReference type="PANTHER" id="PTHR43792">
    <property type="entry name" value="GNAT FAMILY, PUTATIVE (AFU_ORTHOLOGUE AFUA_3G00765)-RELATED-RELATED"/>
    <property type="match status" value="1"/>
</dbReference>
<sequence length="180" mass="20997">MKKFPRIETERLILSELKESDLAFVVEYLQDKIFSDLTSNIPYPYHIENAEFWLKISREAFDKKKGFTFAIRDKEEKIIGAIGLHDEGSDKAELGYWMAKPFWSKGYVTEAAVAIIDFGFKELGFNKIYATYFPHNPASGRIMQKVGMKREAILKQHMKKDGKYYDIPMYSIFKNEVLTL</sequence>
<dbReference type="PANTHER" id="PTHR43792:SF9">
    <property type="entry name" value="RIBOSOMAL-PROTEIN-ALANINE ACETYLTRANSFERASE"/>
    <property type="match status" value="1"/>
</dbReference>
<accession>A0A1N6HLE9</accession>